<evidence type="ECO:0000313" key="2">
    <source>
        <dbReference type="EMBL" id="OWF43896.1"/>
    </source>
</evidence>
<dbReference type="AlphaFoldDB" id="A0A210Q577"/>
<feature type="region of interest" description="Disordered" evidence="1">
    <location>
        <begin position="108"/>
        <end position="131"/>
    </location>
</feature>
<keyword evidence="3" id="KW-1185">Reference proteome</keyword>
<reference evidence="2 3" key="1">
    <citation type="journal article" date="2017" name="Nat. Ecol. Evol.">
        <title>Scallop genome provides insights into evolution of bilaterian karyotype and development.</title>
        <authorList>
            <person name="Wang S."/>
            <person name="Zhang J."/>
            <person name="Jiao W."/>
            <person name="Li J."/>
            <person name="Xun X."/>
            <person name="Sun Y."/>
            <person name="Guo X."/>
            <person name="Huan P."/>
            <person name="Dong B."/>
            <person name="Zhang L."/>
            <person name="Hu X."/>
            <person name="Sun X."/>
            <person name="Wang J."/>
            <person name="Zhao C."/>
            <person name="Wang Y."/>
            <person name="Wang D."/>
            <person name="Huang X."/>
            <person name="Wang R."/>
            <person name="Lv J."/>
            <person name="Li Y."/>
            <person name="Zhang Z."/>
            <person name="Liu B."/>
            <person name="Lu W."/>
            <person name="Hui Y."/>
            <person name="Liang J."/>
            <person name="Zhou Z."/>
            <person name="Hou R."/>
            <person name="Li X."/>
            <person name="Liu Y."/>
            <person name="Li H."/>
            <person name="Ning X."/>
            <person name="Lin Y."/>
            <person name="Zhao L."/>
            <person name="Xing Q."/>
            <person name="Dou J."/>
            <person name="Li Y."/>
            <person name="Mao J."/>
            <person name="Guo H."/>
            <person name="Dou H."/>
            <person name="Li T."/>
            <person name="Mu C."/>
            <person name="Jiang W."/>
            <person name="Fu Q."/>
            <person name="Fu X."/>
            <person name="Miao Y."/>
            <person name="Liu J."/>
            <person name="Yu Q."/>
            <person name="Li R."/>
            <person name="Liao H."/>
            <person name="Li X."/>
            <person name="Kong Y."/>
            <person name="Jiang Z."/>
            <person name="Chourrout D."/>
            <person name="Li R."/>
            <person name="Bao Z."/>
        </authorList>
    </citation>
    <scope>NUCLEOTIDE SEQUENCE [LARGE SCALE GENOMIC DNA]</scope>
    <source>
        <strain evidence="2 3">PY_sf001</strain>
    </source>
</reference>
<gene>
    <name evidence="2" type="ORF">KP79_PYT23767</name>
</gene>
<accession>A0A210Q577</accession>
<comment type="caution">
    <text evidence="2">The sequence shown here is derived from an EMBL/GenBank/DDBJ whole genome shotgun (WGS) entry which is preliminary data.</text>
</comment>
<feature type="compositionally biased region" description="Basic and acidic residues" evidence="1">
    <location>
        <begin position="108"/>
        <end position="118"/>
    </location>
</feature>
<evidence type="ECO:0000313" key="3">
    <source>
        <dbReference type="Proteomes" id="UP000242188"/>
    </source>
</evidence>
<protein>
    <submittedName>
        <fullName evidence="2">Uncharacterized protein</fullName>
    </submittedName>
</protein>
<dbReference type="OrthoDB" id="6133707at2759"/>
<sequence length="131" mass="14723">MIDLPMLTALQTGRAVIIDSMTDRQLTETYYMIQEAAKNCEGYGMDEYETEKDFRGKIDGSHCFVIMCKERGEMIAAIIIAASKFYRGPSEVADPLAIDSAMLDSFHSRDDSARRGDRFSSLLHGPEREPC</sequence>
<evidence type="ECO:0000256" key="1">
    <source>
        <dbReference type="SAM" id="MobiDB-lite"/>
    </source>
</evidence>
<name>A0A210Q577_MIZYE</name>
<proteinExistence type="predicted"/>
<dbReference type="EMBL" id="NEDP02004985">
    <property type="protein sequence ID" value="OWF43896.1"/>
    <property type="molecule type" value="Genomic_DNA"/>
</dbReference>
<organism evidence="2 3">
    <name type="scientific">Mizuhopecten yessoensis</name>
    <name type="common">Japanese scallop</name>
    <name type="synonym">Patinopecten yessoensis</name>
    <dbReference type="NCBI Taxonomy" id="6573"/>
    <lineage>
        <taxon>Eukaryota</taxon>
        <taxon>Metazoa</taxon>
        <taxon>Spiralia</taxon>
        <taxon>Lophotrochozoa</taxon>
        <taxon>Mollusca</taxon>
        <taxon>Bivalvia</taxon>
        <taxon>Autobranchia</taxon>
        <taxon>Pteriomorphia</taxon>
        <taxon>Pectinida</taxon>
        <taxon>Pectinoidea</taxon>
        <taxon>Pectinidae</taxon>
        <taxon>Mizuhopecten</taxon>
    </lineage>
</organism>
<dbReference type="Proteomes" id="UP000242188">
    <property type="component" value="Unassembled WGS sequence"/>
</dbReference>